<evidence type="ECO:0000313" key="3">
    <source>
        <dbReference type="Proteomes" id="UP000256269"/>
    </source>
</evidence>
<keyword evidence="3" id="KW-1185">Reference proteome</keyword>
<comment type="caution">
    <text evidence="2">The sequence shown here is derived from an EMBL/GenBank/DDBJ whole genome shotgun (WGS) entry which is preliminary data.</text>
</comment>
<gene>
    <name evidence="2" type="ORF">BCF44_1228</name>
</gene>
<evidence type="ECO:0000256" key="1">
    <source>
        <dbReference type="SAM" id="MobiDB-lite"/>
    </source>
</evidence>
<proteinExistence type="predicted"/>
<feature type="region of interest" description="Disordered" evidence="1">
    <location>
        <begin position="1"/>
        <end position="27"/>
    </location>
</feature>
<reference evidence="2 3" key="1">
    <citation type="submission" date="2018-08" db="EMBL/GenBank/DDBJ databases">
        <title>Genomic Encyclopedia of Archaeal and Bacterial Type Strains, Phase II (KMG-II): from individual species to whole genera.</title>
        <authorList>
            <person name="Goeker M."/>
        </authorList>
    </citation>
    <scope>NUCLEOTIDE SEQUENCE [LARGE SCALE GENOMIC DNA]</scope>
    <source>
        <strain evidence="2 3">DSM 45791</strain>
    </source>
</reference>
<protein>
    <submittedName>
        <fullName evidence="2">Uncharacterized protein</fullName>
    </submittedName>
</protein>
<dbReference type="EMBL" id="QUNO01000022">
    <property type="protein sequence ID" value="REH30985.1"/>
    <property type="molecule type" value="Genomic_DNA"/>
</dbReference>
<name>A0A3E0GWC9_9PSEU</name>
<sequence>MLPAATTPPSRCDGSMRPAKSVVDGHASTSGGAVVAKKWASCSHCCATDLTVVSGTPDNLLQPHTPYYPD</sequence>
<accession>A0A3E0GWC9</accession>
<dbReference type="Proteomes" id="UP000256269">
    <property type="component" value="Unassembled WGS sequence"/>
</dbReference>
<organism evidence="2 3">
    <name type="scientific">Kutzneria buriramensis</name>
    <dbReference type="NCBI Taxonomy" id="1045776"/>
    <lineage>
        <taxon>Bacteria</taxon>
        <taxon>Bacillati</taxon>
        <taxon>Actinomycetota</taxon>
        <taxon>Actinomycetes</taxon>
        <taxon>Pseudonocardiales</taxon>
        <taxon>Pseudonocardiaceae</taxon>
        <taxon>Kutzneria</taxon>
    </lineage>
</organism>
<evidence type="ECO:0000313" key="2">
    <source>
        <dbReference type="EMBL" id="REH30985.1"/>
    </source>
</evidence>
<dbReference type="AlphaFoldDB" id="A0A3E0GWC9"/>